<evidence type="ECO:0000313" key="4">
    <source>
        <dbReference type="Proteomes" id="UP001295423"/>
    </source>
</evidence>
<comment type="caution">
    <text evidence="3">The sequence shown here is derived from an EMBL/GenBank/DDBJ whole genome shotgun (WGS) entry which is preliminary data.</text>
</comment>
<name>A0AAD2CQW6_9STRA</name>
<evidence type="ECO:0000259" key="2">
    <source>
        <dbReference type="Pfam" id="PF20710"/>
    </source>
</evidence>
<feature type="region of interest" description="Disordered" evidence="1">
    <location>
        <begin position="104"/>
        <end position="136"/>
    </location>
</feature>
<dbReference type="InterPro" id="IPR049227">
    <property type="entry name" value="DUF6824"/>
</dbReference>
<protein>
    <recommendedName>
        <fullName evidence="2">DUF6824 domain-containing protein</fullName>
    </recommendedName>
</protein>
<feature type="compositionally biased region" description="Basic and acidic residues" evidence="1">
    <location>
        <begin position="104"/>
        <end position="121"/>
    </location>
</feature>
<keyword evidence="4" id="KW-1185">Reference proteome</keyword>
<evidence type="ECO:0000313" key="3">
    <source>
        <dbReference type="EMBL" id="CAJ1943241.1"/>
    </source>
</evidence>
<evidence type="ECO:0000256" key="1">
    <source>
        <dbReference type="SAM" id="MobiDB-lite"/>
    </source>
</evidence>
<dbReference type="AlphaFoldDB" id="A0AAD2CQW6"/>
<gene>
    <name evidence="3" type="ORF">CYCCA115_LOCUS8341</name>
</gene>
<proteinExistence type="predicted"/>
<sequence>MCSPQANPPSNDSITNATPLVGLPTDVDIVCGRGRGVWSHPGNLKFKLLIECNLPAYSQAVRRKEKSLIINHVLHTMILTGARFVKQQRNVWYALDEKEAREKTAHAMRDFSKRRRQDQDPQKTNNKKRKRIKKAQAPTIAVAKPDWTNFQTSAPTTFVKRSFSEPQTTLSRSLLDFKMSSYDDKEESAATLPHPSLPKSKSLSDLYKSFDMEPRAVFSTNTTPYHLHARLPTRIDRDDERLQLFHMETTDPLQNLFGSAATDEPNLSLKSSVLDESSENFNLPDFC</sequence>
<accession>A0AAD2CQW6</accession>
<dbReference type="Proteomes" id="UP001295423">
    <property type="component" value="Unassembled WGS sequence"/>
</dbReference>
<feature type="compositionally biased region" description="Basic residues" evidence="1">
    <location>
        <begin position="125"/>
        <end position="134"/>
    </location>
</feature>
<dbReference type="Pfam" id="PF20710">
    <property type="entry name" value="DUF6824"/>
    <property type="match status" value="1"/>
</dbReference>
<reference evidence="3" key="1">
    <citation type="submission" date="2023-08" db="EMBL/GenBank/DDBJ databases">
        <authorList>
            <person name="Audoor S."/>
            <person name="Bilcke G."/>
        </authorList>
    </citation>
    <scope>NUCLEOTIDE SEQUENCE</scope>
</reference>
<organism evidence="3 4">
    <name type="scientific">Cylindrotheca closterium</name>
    <dbReference type="NCBI Taxonomy" id="2856"/>
    <lineage>
        <taxon>Eukaryota</taxon>
        <taxon>Sar</taxon>
        <taxon>Stramenopiles</taxon>
        <taxon>Ochrophyta</taxon>
        <taxon>Bacillariophyta</taxon>
        <taxon>Bacillariophyceae</taxon>
        <taxon>Bacillariophycidae</taxon>
        <taxon>Bacillariales</taxon>
        <taxon>Bacillariaceae</taxon>
        <taxon>Cylindrotheca</taxon>
    </lineage>
</organism>
<feature type="domain" description="DUF6824" evidence="2">
    <location>
        <begin position="28"/>
        <end position="110"/>
    </location>
</feature>
<dbReference type="EMBL" id="CAKOGP040001113">
    <property type="protein sequence ID" value="CAJ1943241.1"/>
    <property type="molecule type" value="Genomic_DNA"/>
</dbReference>